<dbReference type="AlphaFoldDB" id="A0A1H4CX88"/>
<dbReference type="RefSeq" id="WP_092699383.1">
    <property type="nucleotide sequence ID" value="NZ_CAXIQL010000070.1"/>
</dbReference>
<dbReference type="Gene3D" id="3.10.310.50">
    <property type="match status" value="1"/>
</dbReference>
<organism evidence="4 5">
    <name type="scientific">Acidovorax soli</name>
    <dbReference type="NCBI Taxonomy" id="592050"/>
    <lineage>
        <taxon>Bacteria</taxon>
        <taxon>Pseudomonadati</taxon>
        <taxon>Pseudomonadota</taxon>
        <taxon>Betaproteobacteria</taxon>
        <taxon>Burkholderiales</taxon>
        <taxon>Comamonadaceae</taxon>
        <taxon>Acidovorax</taxon>
    </lineage>
</organism>
<reference evidence="5" key="1">
    <citation type="submission" date="2016-10" db="EMBL/GenBank/DDBJ databases">
        <authorList>
            <person name="Varghese N."/>
            <person name="Submissions S."/>
        </authorList>
    </citation>
    <scope>NUCLEOTIDE SEQUENCE [LARGE SCALE GENOMIC DNA]</scope>
    <source>
        <strain evidence="5">DSM 25157</strain>
    </source>
</reference>
<dbReference type="PANTHER" id="PTHR30373">
    <property type="entry name" value="UPF0603 PROTEIN YGCG"/>
    <property type="match status" value="1"/>
</dbReference>
<feature type="transmembrane region" description="Helical" evidence="2">
    <location>
        <begin position="220"/>
        <end position="248"/>
    </location>
</feature>
<dbReference type="PANTHER" id="PTHR30373:SF2">
    <property type="entry name" value="UPF0603 PROTEIN YGCG"/>
    <property type="match status" value="1"/>
</dbReference>
<evidence type="ECO:0000313" key="5">
    <source>
        <dbReference type="Proteomes" id="UP000199002"/>
    </source>
</evidence>
<keyword evidence="5" id="KW-1185">Reference proteome</keyword>
<name>A0A1H4CX88_9BURK</name>
<evidence type="ECO:0000256" key="2">
    <source>
        <dbReference type="SAM" id="Phobius"/>
    </source>
</evidence>
<feature type="domain" description="TPM" evidence="3">
    <location>
        <begin position="40"/>
        <end position="161"/>
    </location>
</feature>
<dbReference type="GeneID" id="34231792"/>
<proteinExistence type="predicted"/>
<feature type="transmembrane region" description="Helical" evidence="2">
    <location>
        <begin position="189"/>
        <end position="208"/>
    </location>
</feature>
<evidence type="ECO:0000256" key="1">
    <source>
        <dbReference type="SAM" id="MobiDB-lite"/>
    </source>
</evidence>
<keyword evidence="2" id="KW-1133">Transmembrane helix</keyword>
<dbReference type="STRING" id="592050.SAMN05421875_12149"/>
<dbReference type="EMBL" id="FNQJ01000021">
    <property type="protein sequence ID" value="SEA64950.1"/>
    <property type="molecule type" value="Genomic_DNA"/>
</dbReference>
<protein>
    <recommendedName>
        <fullName evidence="3">TPM domain-containing protein</fullName>
    </recommendedName>
</protein>
<gene>
    <name evidence="4" type="ORF">SAMN05421875_12149</name>
</gene>
<keyword evidence="2" id="KW-0812">Transmembrane</keyword>
<keyword evidence="2" id="KW-0472">Membrane</keyword>
<sequence length="302" mass="30556">MPLALIRIALLAILFIAIDWSDARADTLQPVPALTARALDQTGTMTPSQLQALEQQLATLEQSRGAQVVVLMVATTAPEDIASYANRVANDWKIGRRAVGDGVLVLVAKDDRKMRLEVAKTLEGAIPDIAAARIIDTAMKPRFREGDFAGGLQAAVTQIAARIANEGLPEPPSPARTSAQNDAIDWGEWAIFLFLGVTVVGPVVRALLGNAVGTVLTGALAGVVAYVATASVLLAGLAGLAALVYTLLSASSRAMSGHGRGGGWGGGTGGGGGWNGGSSRGGGGFSSGGGGDFGGGGASGDW</sequence>
<dbReference type="Pfam" id="PF04536">
    <property type="entry name" value="TPM_phosphatase"/>
    <property type="match status" value="1"/>
</dbReference>
<feature type="region of interest" description="Disordered" evidence="1">
    <location>
        <begin position="259"/>
        <end position="302"/>
    </location>
</feature>
<dbReference type="Proteomes" id="UP000199002">
    <property type="component" value="Unassembled WGS sequence"/>
</dbReference>
<dbReference type="InterPro" id="IPR007621">
    <property type="entry name" value="TPM_dom"/>
</dbReference>
<evidence type="ECO:0000259" key="3">
    <source>
        <dbReference type="Pfam" id="PF04536"/>
    </source>
</evidence>
<accession>A0A1H4CX88</accession>
<evidence type="ECO:0000313" key="4">
    <source>
        <dbReference type="EMBL" id="SEA64950.1"/>
    </source>
</evidence>